<evidence type="ECO:0000313" key="5">
    <source>
        <dbReference type="Proteomes" id="UP001501094"/>
    </source>
</evidence>
<dbReference type="PIRSF" id="PIRSF015921">
    <property type="entry name" value="FA_sphinglp_des"/>
    <property type="match status" value="1"/>
</dbReference>
<dbReference type="EMBL" id="BAAANL010000002">
    <property type="protein sequence ID" value="GAA1856068.1"/>
    <property type="molecule type" value="Genomic_DNA"/>
</dbReference>
<evidence type="ECO:0000256" key="1">
    <source>
        <dbReference type="SAM" id="MobiDB-lite"/>
    </source>
</evidence>
<dbReference type="InterPro" id="IPR005804">
    <property type="entry name" value="FA_desaturase_dom"/>
</dbReference>
<dbReference type="CDD" id="cd03506">
    <property type="entry name" value="Delta6-FADS-like"/>
    <property type="match status" value="1"/>
</dbReference>
<feature type="transmembrane region" description="Helical" evidence="2">
    <location>
        <begin position="52"/>
        <end position="71"/>
    </location>
</feature>
<organism evidence="4 5">
    <name type="scientific">Myceligenerans crystallogenes</name>
    <dbReference type="NCBI Taxonomy" id="316335"/>
    <lineage>
        <taxon>Bacteria</taxon>
        <taxon>Bacillati</taxon>
        <taxon>Actinomycetota</taxon>
        <taxon>Actinomycetes</taxon>
        <taxon>Micrococcales</taxon>
        <taxon>Promicromonosporaceae</taxon>
        <taxon>Myceligenerans</taxon>
    </lineage>
</organism>
<keyword evidence="2" id="KW-0472">Membrane</keyword>
<evidence type="ECO:0000313" key="4">
    <source>
        <dbReference type="EMBL" id="GAA1856068.1"/>
    </source>
</evidence>
<keyword evidence="5" id="KW-1185">Reference proteome</keyword>
<feature type="transmembrane region" description="Helical" evidence="2">
    <location>
        <begin position="77"/>
        <end position="102"/>
    </location>
</feature>
<keyword evidence="2" id="KW-1133">Transmembrane helix</keyword>
<feature type="region of interest" description="Disordered" evidence="1">
    <location>
        <begin position="1"/>
        <end position="26"/>
    </location>
</feature>
<sequence>MTTTTAPPVLPAADARAPRQPRSARNKQTNDYFDLAELVNEQGLMERRYGYYVLRTALLAAGLAVATVLLLTLGQTWWQLAVAVLYGVLFTQGAFLAHDAAHLQVFRSGRRNEWFSRIIGNLVTGLSHGWWTRKHNKHHANPNVIGKDGDIDTGTLVFVPGEAAGRTGFMGWVTRRQGWLFFPMITLFGPVLHASAIRSLVTTPGVKHRGWEFTLLGVRLVGFTALVYLVLGPVLGTAFLVVQLMTFGFYMAATFAPNHKGMPLLPKDNSVDFLRRQVLTSRNIKGGWFTEIAMGGLNYQVEHHVFPRMPSVNLRQARPILREFCAERDIPYTETGLFESYGIIVRYLNRVGIGAADPFDCPIAAQYR</sequence>
<feature type="domain" description="Fatty acid desaturase" evidence="3">
    <location>
        <begin position="76"/>
        <end position="335"/>
    </location>
</feature>
<dbReference type="Proteomes" id="UP001501094">
    <property type="component" value="Unassembled WGS sequence"/>
</dbReference>
<dbReference type="RefSeq" id="WP_344100462.1">
    <property type="nucleotide sequence ID" value="NZ_BAAANL010000002.1"/>
</dbReference>
<dbReference type="InterPro" id="IPR012171">
    <property type="entry name" value="Fatty_acid_desaturase"/>
</dbReference>
<name>A0ABN2NAG6_9MICO</name>
<evidence type="ECO:0000256" key="2">
    <source>
        <dbReference type="SAM" id="Phobius"/>
    </source>
</evidence>
<proteinExistence type="predicted"/>
<protein>
    <submittedName>
        <fullName evidence="4">Acyl-CoA desaturase</fullName>
    </submittedName>
</protein>
<dbReference type="Pfam" id="PF00487">
    <property type="entry name" value="FA_desaturase"/>
    <property type="match status" value="1"/>
</dbReference>
<comment type="caution">
    <text evidence="4">The sequence shown here is derived from an EMBL/GenBank/DDBJ whole genome shotgun (WGS) entry which is preliminary data.</text>
</comment>
<feature type="compositionally biased region" description="Low complexity" evidence="1">
    <location>
        <begin position="1"/>
        <end position="23"/>
    </location>
</feature>
<gene>
    <name evidence="4" type="ORF">GCM10009751_11430</name>
</gene>
<accession>A0ABN2NAG6</accession>
<dbReference type="PANTHER" id="PTHR19353:SF19">
    <property type="entry name" value="DELTA(5) FATTY ACID DESATURASE C-RELATED"/>
    <property type="match status" value="1"/>
</dbReference>
<keyword evidence="2" id="KW-0812">Transmembrane</keyword>
<dbReference type="PANTHER" id="PTHR19353">
    <property type="entry name" value="FATTY ACID DESATURASE 2"/>
    <property type="match status" value="1"/>
</dbReference>
<reference evidence="4 5" key="1">
    <citation type="journal article" date="2019" name="Int. J. Syst. Evol. Microbiol.">
        <title>The Global Catalogue of Microorganisms (GCM) 10K type strain sequencing project: providing services to taxonomists for standard genome sequencing and annotation.</title>
        <authorList>
            <consortium name="The Broad Institute Genomics Platform"/>
            <consortium name="The Broad Institute Genome Sequencing Center for Infectious Disease"/>
            <person name="Wu L."/>
            <person name="Ma J."/>
        </authorList>
    </citation>
    <scope>NUCLEOTIDE SEQUENCE [LARGE SCALE GENOMIC DNA]</scope>
    <source>
        <strain evidence="4 5">JCM 14326</strain>
    </source>
</reference>
<feature type="transmembrane region" description="Helical" evidence="2">
    <location>
        <begin position="179"/>
        <end position="201"/>
    </location>
</feature>
<feature type="transmembrane region" description="Helical" evidence="2">
    <location>
        <begin position="213"/>
        <end position="231"/>
    </location>
</feature>
<evidence type="ECO:0000259" key="3">
    <source>
        <dbReference type="Pfam" id="PF00487"/>
    </source>
</evidence>